<keyword evidence="3" id="KW-0456">Lyase</keyword>
<dbReference type="SUPFAM" id="SSF64288">
    <property type="entry name" value="Chorismate lyase-like"/>
    <property type="match status" value="1"/>
</dbReference>
<dbReference type="Gene3D" id="3.40.1410.10">
    <property type="entry name" value="Chorismate lyase-like"/>
    <property type="match status" value="1"/>
</dbReference>
<evidence type="ECO:0000256" key="2">
    <source>
        <dbReference type="ARBA" id="ARBA00022688"/>
    </source>
</evidence>
<evidence type="ECO:0008006" key="6">
    <source>
        <dbReference type="Google" id="ProtNLM"/>
    </source>
</evidence>
<organism evidence="4 5">
    <name type="scientific">Litoribacillus peritrichatus</name>
    <dbReference type="NCBI Taxonomy" id="718191"/>
    <lineage>
        <taxon>Bacteria</taxon>
        <taxon>Pseudomonadati</taxon>
        <taxon>Pseudomonadota</taxon>
        <taxon>Gammaproteobacteria</taxon>
        <taxon>Oceanospirillales</taxon>
        <taxon>Oceanospirillaceae</taxon>
        <taxon>Litoribacillus</taxon>
    </lineage>
</organism>
<evidence type="ECO:0000313" key="5">
    <source>
        <dbReference type="Proteomes" id="UP001501565"/>
    </source>
</evidence>
<keyword evidence="1" id="KW-0963">Cytoplasm</keyword>
<dbReference type="Pfam" id="PF04345">
    <property type="entry name" value="Chor_lyase"/>
    <property type="match status" value="1"/>
</dbReference>
<sequence>MLQHEKQVLNNPSDCGWVREVELIVDGQVWVFARSVVPLSTLTGPDLKLRYLGNKPLGHFLFSSPRYQRSQFQIGRILNSDKELLWGRRSIFTCSHSHKSLLVSETFLPVVFSG</sequence>
<dbReference type="InterPro" id="IPR007440">
    <property type="entry name" value="Chorismate--pyruvate_lyase"/>
</dbReference>
<keyword evidence="5" id="KW-1185">Reference proteome</keyword>
<comment type="caution">
    <text evidence="4">The sequence shown here is derived from an EMBL/GenBank/DDBJ whole genome shotgun (WGS) entry which is preliminary data.</text>
</comment>
<evidence type="ECO:0000256" key="1">
    <source>
        <dbReference type="ARBA" id="ARBA00022490"/>
    </source>
</evidence>
<protein>
    <recommendedName>
        <fullName evidence="6">Chorismate lyase</fullName>
    </recommendedName>
</protein>
<keyword evidence="2" id="KW-0831">Ubiquinone biosynthesis</keyword>
<reference evidence="5" key="1">
    <citation type="journal article" date="2019" name="Int. J. Syst. Evol. Microbiol.">
        <title>The Global Catalogue of Microorganisms (GCM) 10K type strain sequencing project: providing services to taxonomists for standard genome sequencing and annotation.</title>
        <authorList>
            <consortium name="The Broad Institute Genomics Platform"/>
            <consortium name="The Broad Institute Genome Sequencing Center for Infectious Disease"/>
            <person name="Wu L."/>
            <person name="Ma J."/>
        </authorList>
    </citation>
    <scope>NUCLEOTIDE SEQUENCE [LARGE SCALE GENOMIC DNA]</scope>
    <source>
        <strain evidence="5">JCM 17551</strain>
    </source>
</reference>
<dbReference type="Proteomes" id="UP001501565">
    <property type="component" value="Unassembled WGS sequence"/>
</dbReference>
<gene>
    <name evidence="4" type="ORF">GCM10022277_43270</name>
</gene>
<evidence type="ECO:0000256" key="3">
    <source>
        <dbReference type="ARBA" id="ARBA00023239"/>
    </source>
</evidence>
<dbReference type="PANTHER" id="PTHR38683:SF1">
    <property type="entry name" value="CHORISMATE PYRUVATE-LYASE"/>
    <property type="match status" value="1"/>
</dbReference>
<dbReference type="InterPro" id="IPR028978">
    <property type="entry name" value="Chorismate_lyase_/UTRA_dom_sf"/>
</dbReference>
<proteinExistence type="predicted"/>
<name>A0ABP7NDW2_9GAMM</name>
<accession>A0ABP7NDW2</accession>
<dbReference type="PANTHER" id="PTHR38683">
    <property type="entry name" value="CHORISMATE PYRUVATE-LYASE"/>
    <property type="match status" value="1"/>
</dbReference>
<dbReference type="EMBL" id="BAABBN010000017">
    <property type="protein sequence ID" value="GAA3942779.1"/>
    <property type="molecule type" value="Genomic_DNA"/>
</dbReference>
<evidence type="ECO:0000313" key="4">
    <source>
        <dbReference type="EMBL" id="GAA3942779.1"/>
    </source>
</evidence>